<sequence length="1240" mass="142830">MNTKKQNTNKMPNANKTLGISSMFRDENNQLKMIFDKEDGSQTIRSSTKCDGLQNLRFTPGTIRSPSRDLQASVYASVHQYTEYSKSETSGDADRDSITSDVLFAASDTFENFARKNFQLKDVQPDCFSKEPLLISLLPPKDKNTHLAAMSSWITILKIMGDFPECDYTSIKSLDSRPIPFNFIREHFAKKLSKKDIDDAIKKYQELGNNPQIDCTSVPFLFPGHQVLDHIQFLCCLGMLKNSLRDEIYCQILKQMTQNSSQNSLSRGWLLLFLIVGIFHPTETLMPSLLTFLRESQSEIASKVEYSLRRSLRNGTRCYPPGWSEFQAMKNYKPIFLPVILMTGDRLLIKVDSSTTVKELCKSIARSLGLQETNGFSVFATLFDKISYLGDSSHRIMDTICECEYFAKAASVSESSVPWRLYFRKEYFPPWEIRVTDPIATNLIYAQVMRGITVKEYSLEDSRLLYFAALKYFINNEELSISKLTKLVEKLLPKSYINKRPITEWVSLVAQIFKQDFQNSKKTPGSCKTEVVDFAMKHLHRSFCRLFDIKQFTSPRNKLTRVTGAIHQKGLTIVDADEEEKVHIAYEEMVIVKKKGAWLHILDVRGTNSLVEAHQIEELYAILNTFLEELSNKSQVAVALCQCNVPEKQNFSSSLHIRNGDLVVLEESFKVFKDSEYIVGKCLRTEREGEFSKDIIHPLAIAGIPNNTHLNTLASHLKTIEWSQEHVGRYYSYNLDEYGKEHLQPTEVSVTKMLSRTSLKRNGFSDHWKHSKEPIKHPLSKKIQQRADLKHSACKIYQAILMYMEDIRRIEAISDIVLATDKIFEIAVRNKHLRNEIYIQLIKQLTENDDVTSRNKGWVLMWLLTGCVIPQEDMYQELLKFLQVSESCLAEQCFNRIKILRLSGPRLYPPHTLEHLAVSAHCVDPIKLEIILSDSSVKKMEVFSHTMVMDICDKIVSKLGIKSSFGYGLFLKTKNRVIPLVDNDYIMDILGHMEIYFMSQPLQVKDKSYKFQFMKKLWALDDVKEDLVADEMFSYHQDLPNYVAGFHDCPLATAVKLSALIFKATHENTELDNTNFREVIIPEKFIPLMTKENWMREIYGELQSMKTYTKSEAKVAFVNITKGFRTYGSVFFEIQMPENPNSLQLAVNRTEVLIMDPTTKQVFHSMQFQQIRNWIHESGKFSLNFENESTTDSKRIFFQIDKFQGELLDDLIVANIEFSLNSKFKNFQVFAGAKRGETIC</sequence>
<dbReference type="AlphaFoldDB" id="A0A0L8H6J9"/>
<dbReference type="InterPro" id="IPR000857">
    <property type="entry name" value="MyTH4_dom"/>
</dbReference>
<evidence type="ECO:0008006" key="12">
    <source>
        <dbReference type="Google" id="ProtNLM"/>
    </source>
</evidence>
<evidence type="ECO:0000259" key="10">
    <source>
        <dbReference type="PROSITE" id="PS51016"/>
    </source>
</evidence>
<feature type="domain" description="FERM" evidence="9">
    <location>
        <begin position="335"/>
        <end position="634"/>
    </location>
</feature>
<dbReference type="InterPro" id="IPR002404">
    <property type="entry name" value="IRS_PTB"/>
</dbReference>
<dbReference type="InterPro" id="IPR029071">
    <property type="entry name" value="Ubiquitin-like_domsf"/>
</dbReference>
<feature type="domain" description="FERM" evidence="9">
    <location>
        <begin position="926"/>
        <end position="1223"/>
    </location>
</feature>
<dbReference type="PANTHER" id="PTHR22692">
    <property type="entry name" value="MYOSIN VII, XV"/>
    <property type="match status" value="1"/>
</dbReference>
<comment type="similarity">
    <text evidence="2">Belongs to the TRAFAC class myosin-kinesin ATPase superfamily. Myosin family.</text>
</comment>
<dbReference type="GO" id="GO:0005737">
    <property type="term" value="C:cytoplasm"/>
    <property type="evidence" value="ECO:0007669"/>
    <property type="project" value="UniProtKB-SubCell"/>
</dbReference>
<dbReference type="PROSITE" id="PS51016">
    <property type="entry name" value="MYTH4"/>
    <property type="match status" value="2"/>
</dbReference>
<dbReference type="OrthoDB" id="6108017at2759"/>
<dbReference type="CDD" id="cd17093">
    <property type="entry name" value="FERM2_F1_Myosin-VII"/>
    <property type="match status" value="1"/>
</dbReference>
<keyword evidence="6" id="KW-0067">ATP-binding</keyword>
<dbReference type="SUPFAM" id="SSF47031">
    <property type="entry name" value="Second domain of FERM"/>
    <property type="match status" value="2"/>
</dbReference>
<proteinExistence type="inferred from homology"/>
<dbReference type="Gene3D" id="3.10.20.90">
    <property type="entry name" value="Phosphatidylinositol 3-kinase Catalytic Subunit, Chain A, domain 1"/>
    <property type="match status" value="2"/>
</dbReference>
<dbReference type="Gene3D" id="1.20.80.10">
    <property type="match status" value="2"/>
</dbReference>
<dbReference type="InterPro" id="IPR000299">
    <property type="entry name" value="FERM_domain"/>
</dbReference>
<evidence type="ECO:0000256" key="2">
    <source>
        <dbReference type="ARBA" id="ARBA00008314"/>
    </source>
</evidence>
<dbReference type="Gene3D" id="2.30.30.40">
    <property type="entry name" value="SH3 Domains"/>
    <property type="match status" value="1"/>
</dbReference>
<organism evidence="11">
    <name type="scientific">Octopus bimaculoides</name>
    <name type="common">California two-spotted octopus</name>
    <dbReference type="NCBI Taxonomy" id="37653"/>
    <lineage>
        <taxon>Eukaryota</taxon>
        <taxon>Metazoa</taxon>
        <taxon>Spiralia</taxon>
        <taxon>Lophotrochozoa</taxon>
        <taxon>Mollusca</taxon>
        <taxon>Cephalopoda</taxon>
        <taxon>Coleoidea</taxon>
        <taxon>Octopodiformes</taxon>
        <taxon>Octopoda</taxon>
        <taxon>Incirrata</taxon>
        <taxon>Octopodidae</taxon>
        <taxon>Octopus</taxon>
    </lineage>
</organism>
<dbReference type="KEGG" id="obi:106872589"/>
<gene>
    <name evidence="11" type="ORF">OCBIM_22021541mg</name>
</gene>
<evidence type="ECO:0000256" key="7">
    <source>
        <dbReference type="ARBA" id="ARBA00023175"/>
    </source>
</evidence>
<dbReference type="InterPro" id="IPR035963">
    <property type="entry name" value="FERM_2"/>
</dbReference>
<dbReference type="PANTHER" id="PTHR22692:SF33">
    <property type="entry name" value="MYOSIN"/>
    <property type="match status" value="1"/>
</dbReference>
<dbReference type="SMART" id="SM00295">
    <property type="entry name" value="B41"/>
    <property type="match status" value="2"/>
</dbReference>
<dbReference type="Pfam" id="PF00784">
    <property type="entry name" value="MyTH4"/>
    <property type="match status" value="2"/>
</dbReference>
<evidence type="ECO:0000256" key="6">
    <source>
        <dbReference type="ARBA" id="ARBA00022840"/>
    </source>
</evidence>
<dbReference type="GO" id="GO:0005856">
    <property type="term" value="C:cytoskeleton"/>
    <property type="evidence" value="ECO:0007669"/>
    <property type="project" value="InterPro"/>
</dbReference>
<dbReference type="STRING" id="37653.A0A0L8H6J9"/>
<dbReference type="Gene3D" id="2.30.29.30">
    <property type="entry name" value="Pleckstrin-homology domain (PH domain)/Phosphotyrosine-binding domain (PTB)"/>
    <property type="match status" value="2"/>
</dbReference>
<evidence type="ECO:0000313" key="11">
    <source>
        <dbReference type="EMBL" id="KOF84709.1"/>
    </source>
</evidence>
<dbReference type="Gene3D" id="1.25.40.530">
    <property type="entry name" value="MyTH4 domain"/>
    <property type="match status" value="2"/>
</dbReference>
<keyword evidence="7" id="KW-0505">Motor protein</keyword>
<dbReference type="SMART" id="SM00139">
    <property type="entry name" value="MyTH4"/>
    <property type="match status" value="2"/>
</dbReference>
<dbReference type="PROSITE" id="PS50057">
    <property type="entry name" value="FERM_3"/>
    <property type="match status" value="2"/>
</dbReference>
<dbReference type="SUPFAM" id="SSF54236">
    <property type="entry name" value="Ubiquitin-like"/>
    <property type="match status" value="2"/>
</dbReference>
<comment type="subcellular location">
    <subcellularLocation>
        <location evidence="1">Cytoplasm</location>
    </subcellularLocation>
</comment>
<dbReference type="InterPro" id="IPR014352">
    <property type="entry name" value="FERM/acyl-CoA-bd_prot_sf"/>
</dbReference>
<dbReference type="Pfam" id="PF21989">
    <property type="entry name" value="RA_2"/>
    <property type="match status" value="2"/>
</dbReference>
<dbReference type="SUPFAM" id="SSF50729">
    <property type="entry name" value="PH domain-like"/>
    <property type="match status" value="1"/>
</dbReference>
<dbReference type="EMBL" id="KQ419073">
    <property type="protein sequence ID" value="KOF84709.1"/>
    <property type="molecule type" value="Genomic_DNA"/>
</dbReference>
<name>A0A0L8H6J9_OCTBM</name>
<dbReference type="CDD" id="cd14473">
    <property type="entry name" value="FERM_B-lobe"/>
    <property type="match status" value="1"/>
</dbReference>
<dbReference type="InterPro" id="IPR011993">
    <property type="entry name" value="PH-like_dom_sf"/>
</dbReference>
<feature type="domain" description="MyTH4" evidence="10">
    <location>
        <begin position="770"/>
        <end position="919"/>
    </location>
</feature>
<keyword evidence="4" id="KW-0677">Repeat</keyword>
<evidence type="ECO:0000256" key="5">
    <source>
        <dbReference type="ARBA" id="ARBA00022741"/>
    </source>
</evidence>
<evidence type="ECO:0000256" key="4">
    <source>
        <dbReference type="ARBA" id="ARBA00022737"/>
    </source>
</evidence>
<dbReference type="InterPro" id="IPR019748">
    <property type="entry name" value="FERM_central"/>
</dbReference>
<dbReference type="CDD" id="cd17092">
    <property type="entry name" value="FERM1_F1_Myosin-VII"/>
    <property type="match status" value="1"/>
</dbReference>
<dbReference type="GO" id="GO:0005524">
    <property type="term" value="F:ATP binding"/>
    <property type="evidence" value="ECO:0007669"/>
    <property type="project" value="UniProtKB-KW"/>
</dbReference>
<feature type="domain" description="MyTH4" evidence="10">
    <location>
        <begin position="128"/>
        <end position="330"/>
    </location>
</feature>
<dbReference type="OMA" id="WRLFFRR"/>
<dbReference type="InterPro" id="IPR019749">
    <property type="entry name" value="Band_41_domain"/>
</dbReference>
<dbReference type="Pfam" id="PF02174">
    <property type="entry name" value="IRS"/>
    <property type="match status" value="1"/>
</dbReference>
<evidence type="ECO:0000259" key="9">
    <source>
        <dbReference type="PROSITE" id="PS50057"/>
    </source>
</evidence>
<evidence type="ECO:0000256" key="8">
    <source>
        <dbReference type="ARBA" id="ARBA00023203"/>
    </source>
</evidence>
<keyword evidence="8" id="KW-0009">Actin-binding</keyword>
<accession>A0A0L8H6J9</accession>
<keyword evidence="5" id="KW-0547">Nucleotide-binding</keyword>
<dbReference type="GO" id="GO:0003779">
    <property type="term" value="F:actin binding"/>
    <property type="evidence" value="ECO:0007669"/>
    <property type="project" value="UniProtKB-KW"/>
</dbReference>
<dbReference type="InterPro" id="IPR038185">
    <property type="entry name" value="MyTH4_dom_sf"/>
</dbReference>
<evidence type="ECO:0000256" key="3">
    <source>
        <dbReference type="ARBA" id="ARBA00022490"/>
    </source>
</evidence>
<evidence type="ECO:0000256" key="1">
    <source>
        <dbReference type="ARBA" id="ARBA00004496"/>
    </source>
</evidence>
<dbReference type="InterPro" id="IPR051567">
    <property type="entry name" value="Unconventional_Myosin_ATPase"/>
</dbReference>
<reference evidence="11" key="1">
    <citation type="submission" date="2015-07" db="EMBL/GenBank/DDBJ databases">
        <title>MeaNS - Measles Nucleotide Surveillance Program.</title>
        <authorList>
            <person name="Tran T."/>
            <person name="Druce J."/>
        </authorList>
    </citation>
    <scope>NUCLEOTIDE SEQUENCE</scope>
    <source>
        <strain evidence="11">UCB-OBI-ISO-001</strain>
        <tissue evidence="11">Gonad</tissue>
    </source>
</reference>
<keyword evidence="3" id="KW-0963">Cytoplasm</keyword>
<dbReference type="Pfam" id="PF00373">
    <property type="entry name" value="FERM_M"/>
    <property type="match status" value="1"/>
</dbReference>
<protein>
    <recommendedName>
        <fullName evidence="12">MyTH4 domain-containing protein</fullName>
    </recommendedName>
</protein>